<organism evidence="2">
    <name type="scientific">Triticum aestivum</name>
    <name type="common">Wheat</name>
    <dbReference type="NCBI Taxonomy" id="4565"/>
    <lineage>
        <taxon>Eukaryota</taxon>
        <taxon>Viridiplantae</taxon>
        <taxon>Streptophyta</taxon>
        <taxon>Embryophyta</taxon>
        <taxon>Tracheophyta</taxon>
        <taxon>Spermatophyta</taxon>
        <taxon>Magnoliopsida</taxon>
        <taxon>Liliopsida</taxon>
        <taxon>Poales</taxon>
        <taxon>Poaceae</taxon>
        <taxon>BOP clade</taxon>
        <taxon>Pooideae</taxon>
        <taxon>Triticodae</taxon>
        <taxon>Triticeae</taxon>
        <taxon>Triticinae</taxon>
        <taxon>Triticum</taxon>
    </lineage>
</organism>
<dbReference type="Gramene" id="TraesMAC1D03G00542060.1">
    <property type="protein sequence ID" value="TraesMAC1D03G00542060.1"/>
    <property type="gene ID" value="TraesMAC1D03G00542060"/>
</dbReference>
<dbReference type="SMR" id="A0A3B5ZYU8"/>
<dbReference type="Gramene" id="TraesCAD_scaffold_065883_01G000100.1">
    <property type="protein sequence ID" value="TraesCAD_scaffold_065883_01G000100.1"/>
    <property type="gene ID" value="TraesCAD_scaffold_065883_01G000100"/>
</dbReference>
<dbReference type="Gramene" id="TraesSYM1D03G00549570.1">
    <property type="protein sequence ID" value="TraesSYM1D03G00549570.1"/>
    <property type="gene ID" value="TraesSYM1D03G00549570"/>
</dbReference>
<keyword evidence="3" id="KW-1185">Reference proteome</keyword>
<evidence type="ECO:0000256" key="1">
    <source>
        <dbReference type="SAM" id="MobiDB-lite"/>
    </source>
</evidence>
<dbReference type="Gramene" id="TraesSTA1D03G00541290.1">
    <property type="protein sequence ID" value="TraesSTA1D03G00541290.1"/>
    <property type="gene ID" value="TraesSTA1D03G00541290"/>
</dbReference>
<dbReference type="PANTHER" id="PTHR35360">
    <property type="entry name" value="OS01G0324125 PROTEIN-RELATED"/>
    <property type="match status" value="1"/>
</dbReference>
<dbReference type="Gramene" id="TraesJUL1D03G00545560.1">
    <property type="protein sequence ID" value="TraesJUL1D03G00545560.1"/>
    <property type="gene ID" value="TraesJUL1D03G00545560"/>
</dbReference>
<dbReference type="Gramene" id="TraesARI1D03G00548830.1">
    <property type="protein sequence ID" value="TraesARI1D03G00548830.1"/>
    <property type="gene ID" value="TraesARI1D03G00548830"/>
</dbReference>
<dbReference type="Gramene" id="TraesWEE_scaffold_064738_01G000100.1">
    <property type="protein sequence ID" value="TraesWEE_scaffold_064738_01G000100.1"/>
    <property type="gene ID" value="TraesWEE_scaffold_064738_01G000100"/>
</dbReference>
<dbReference type="Gramene" id="TraesLAC1D03G00546200.1">
    <property type="protein sequence ID" value="TraesLAC1D03G00546200.1"/>
    <property type="gene ID" value="TraesLAC1D03G00546200"/>
</dbReference>
<feature type="region of interest" description="Disordered" evidence="1">
    <location>
        <begin position="1"/>
        <end position="26"/>
    </location>
</feature>
<name>A0A3B5ZYU8_WHEAT</name>
<dbReference type="EnsemblPlants" id="TraesCS1D02G343600.1">
    <property type="protein sequence ID" value="TraesCS1D02G343600.1"/>
    <property type="gene ID" value="TraesCS1D02G343600"/>
</dbReference>
<dbReference type="Gramene" id="TraesCS1D03G0811600.1">
    <property type="protein sequence ID" value="TraesCS1D03G0811600.1.CDS"/>
    <property type="gene ID" value="TraesCS1D03G0811600"/>
</dbReference>
<dbReference type="Gramene" id="TraesJAG1D03G00541990.1">
    <property type="protein sequence ID" value="TraesJAG1D03G00541990.1"/>
    <property type="gene ID" value="TraesJAG1D03G00541990"/>
</dbReference>
<dbReference type="AlphaFoldDB" id="A0A3B5ZYU8"/>
<accession>A0A3B5ZYU8</accession>
<sequence>MDQFPDGHHVRRRSRGLPRDDEDGEGAAIRQSRVLLNGTLVIHGGVLHTGAATGAPSRGGGADLRRSLAPLDAPPAVDFHHEEGVYTGATYGCDLGSQFFATQLSRRAPMDQFHDGHHVRPRSRGLLRDDDDDGEGAARRQRRALLNVPPAIHGGGLRTGASAGAPAPGGTGLRAGELGGSHASLGAPLAADFHHGDAVYLGACFFPTQRSPRAPMDGDGQHVRPRSRVLLTDDEDDGTYASDVYSGNLAATGGSRPGRRILGRQQYLVQRRRGDSGSGGVVLIRTGRPDWEVCCFGSADDGNDAMPSTSANAITAGTAVESLPACEVGGAKAAMDVMLARGRYGGGVATDIGATYWFLEMKDWIGELMGSPRQYRPMESWSWIDIMGRPIGQNKGSCVLSACLMCLEAQHRLAFERRHGSDTFPYAIPRETAADLLETCKKAGVWTRKEGANVGKVLEVMQRNGGAVAWHEEGLEHCKLQIKSWERLPSPSSSSLARIMRTEGPLIGSLDVVRADYYAPGWQTRVYTGGSGKKKAVGHALVCMEYRLDGELIRVVDNHNWQGPVRWISKTAFRSFTQIKVEPLDAGALGIEVSWRRRLLRMLWREETFWWRQRRTLNKVWNKHH</sequence>
<dbReference type="OrthoDB" id="719856at2759"/>
<evidence type="ECO:0000313" key="3">
    <source>
        <dbReference type="Proteomes" id="UP000019116"/>
    </source>
</evidence>
<dbReference type="Gramene" id="TraesCLE_scaffold_104325_01G000100.1">
    <property type="protein sequence ID" value="TraesCLE_scaffold_104325_01G000100.1"/>
    <property type="gene ID" value="TraesCLE_scaffold_104325_01G000100"/>
</dbReference>
<evidence type="ECO:0000313" key="2">
    <source>
        <dbReference type="EnsemblPlants" id="TraesCS1D02G343600.1"/>
    </source>
</evidence>
<dbReference type="PANTHER" id="PTHR35360:SF2">
    <property type="entry name" value="OS01G0324125 PROTEIN"/>
    <property type="match status" value="1"/>
</dbReference>
<dbReference type="Gramene" id="TraesROB_scaffold_068661_01G000100.1">
    <property type="protein sequence ID" value="TraesROB_scaffold_068661_01G000100.1"/>
    <property type="gene ID" value="TraesROB_scaffold_068661_01G000100"/>
</dbReference>
<reference evidence="2" key="2">
    <citation type="submission" date="2018-10" db="UniProtKB">
        <authorList>
            <consortium name="EnsemblPlants"/>
        </authorList>
    </citation>
    <scope>IDENTIFICATION</scope>
</reference>
<proteinExistence type="predicted"/>
<dbReference type="Gramene" id="TraesLDM1D03G00544990.1">
    <property type="protein sequence ID" value="TraesLDM1D03G00544990.1"/>
    <property type="gene ID" value="TraesLDM1D03G00544990"/>
</dbReference>
<feature type="region of interest" description="Disordered" evidence="1">
    <location>
        <begin position="111"/>
        <end position="138"/>
    </location>
</feature>
<reference evidence="2" key="1">
    <citation type="submission" date="2018-08" db="EMBL/GenBank/DDBJ databases">
        <authorList>
            <person name="Rossello M."/>
        </authorList>
    </citation>
    <scope>NUCLEOTIDE SEQUENCE [LARGE SCALE GENOMIC DNA]</scope>
    <source>
        <strain evidence="2">cv. Chinese Spring</strain>
    </source>
</reference>
<dbReference type="Gramene" id="TraesCS1D02G343600.1">
    <property type="protein sequence ID" value="TraesCS1D02G343600.1"/>
    <property type="gene ID" value="TraesCS1D02G343600"/>
</dbReference>
<protein>
    <submittedName>
        <fullName evidence="2">Uncharacterized protein</fullName>
    </submittedName>
</protein>
<dbReference type="Proteomes" id="UP000019116">
    <property type="component" value="Chromosome 1D"/>
</dbReference>